<comment type="similarity">
    <text evidence="2">Belongs to the peptidase S54 family.</text>
</comment>
<dbReference type="InterPro" id="IPR038244">
    <property type="entry name" value="NRho_sf"/>
</dbReference>
<gene>
    <name evidence="11" type="ORF">RYS15_00480</name>
</gene>
<feature type="transmembrane region" description="Helical" evidence="8">
    <location>
        <begin position="234"/>
        <end position="251"/>
    </location>
</feature>
<dbReference type="EMBL" id="JAWIIJ010000001">
    <property type="protein sequence ID" value="MDV2077132.1"/>
    <property type="molecule type" value="Genomic_DNA"/>
</dbReference>
<dbReference type="Proteomes" id="UP001269819">
    <property type="component" value="Unassembled WGS sequence"/>
</dbReference>
<evidence type="ECO:0000256" key="5">
    <source>
        <dbReference type="ARBA" id="ARBA00022989"/>
    </source>
</evidence>
<evidence type="ECO:0000256" key="3">
    <source>
        <dbReference type="ARBA" id="ARBA00022692"/>
    </source>
</evidence>
<feature type="transmembrane region" description="Helical" evidence="8">
    <location>
        <begin position="89"/>
        <end position="118"/>
    </location>
</feature>
<protein>
    <submittedName>
        <fullName evidence="11">Rhomboid family intramembrane serine protease</fullName>
        <ecNumber evidence="11">3.4.21.105</ecNumber>
    </submittedName>
</protein>
<dbReference type="PANTHER" id="PTHR43731">
    <property type="entry name" value="RHOMBOID PROTEASE"/>
    <property type="match status" value="1"/>
</dbReference>
<reference evidence="11 12" key="1">
    <citation type="submission" date="2023-10" db="EMBL/GenBank/DDBJ databases">
        <title>Characteristics and mechanism of a salt-tolerant marine origin heterotrophic nitrifying- aerobic denitrifying bacteria Marinobacter xestospongiae HN1.</title>
        <authorList>
            <person name="Qi R."/>
        </authorList>
    </citation>
    <scope>NUCLEOTIDE SEQUENCE [LARGE SCALE GENOMIC DNA]</scope>
    <source>
        <strain evidence="11 12">HN1</strain>
    </source>
</reference>
<dbReference type="GO" id="GO:0008233">
    <property type="term" value="F:peptidase activity"/>
    <property type="evidence" value="ECO:0007669"/>
    <property type="project" value="UniProtKB-KW"/>
</dbReference>
<accession>A0ABU3VSX8</accession>
<dbReference type="Pfam" id="PF01694">
    <property type="entry name" value="Rhomboid"/>
    <property type="match status" value="1"/>
</dbReference>
<keyword evidence="12" id="KW-1185">Reference proteome</keyword>
<dbReference type="EC" id="3.4.21.105" evidence="11"/>
<dbReference type="PANTHER" id="PTHR43731:SF14">
    <property type="entry name" value="PRESENILIN-ASSOCIATED RHOMBOID-LIKE PROTEIN, MITOCHONDRIAL"/>
    <property type="match status" value="1"/>
</dbReference>
<keyword evidence="4 11" id="KW-0378">Hydrolase</keyword>
<dbReference type="InterPro" id="IPR031976">
    <property type="entry name" value="NRho"/>
</dbReference>
<evidence type="ECO:0000256" key="7">
    <source>
        <dbReference type="SAM" id="MobiDB-lite"/>
    </source>
</evidence>
<evidence type="ECO:0000256" key="6">
    <source>
        <dbReference type="ARBA" id="ARBA00023136"/>
    </source>
</evidence>
<dbReference type="InterPro" id="IPR022764">
    <property type="entry name" value="Peptidase_S54_rhomboid_dom"/>
</dbReference>
<feature type="domain" description="Rhomboid protease N-terminal" evidence="10">
    <location>
        <begin position="8"/>
        <end position="57"/>
    </location>
</feature>
<dbReference type="Gene3D" id="3.30.70.2080">
    <property type="match status" value="1"/>
</dbReference>
<comment type="caution">
    <text evidence="11">The sequence shown here is derived from an EMBL/GenBank/DDBJ whole genome shotgun (WGS) entry which is preliminary data.</text>
</comment>
<evidence type="ECO:0000256" key="4">
    <source>
        <dbReference type="ARBA" id="ARBA00022801"/>
    </source>
</evidence>
<evidence type="ECO:0000313" key="11">
    <source>
        <dbReference type="EMBL" id="MDV2077132.1"/>
    </source>
</evidence>
<dbReference type="Pfam" id="PF16733">
    <property type="entry name" value="NRho"/>
    <property type="match status" value="1"/>
</dbReference>
<evidence type="ECO:0000259" key="9">
    <source>
        <dbReference type="Pfam" id="PF01694"/>
    </source>
</evidence>
<dbReference type="SUPFAM" id="SSF144091">
    <property type="entry name" value="Rhomboid-like"/>
    <property type="match status" value="1"/>
</dbReference>
<sequence length="286" mass="31523">MYRIKQLETDVNLAAFSQWLEQQGVGHRITAEGNHQVLWLENPDQAEPVLEALRQFLASPQSHSRPDRKPGSPFHPSGRWQASPGHAPLVMAMIGVAIMVAFATDLGRSILSAALMVVDPRVYPWDTMAERLTALTSTLAGGEVWRLVSPDFLHFSWPHLIFNSVMLWFLGSQVEWIDGRGRLLVLFVVGSLLSNGLQYFTAGPLFGGLSGVVYALVSYCWLSQRRRPRFQFPSALAVLAVGWVLFGFTPLPELLGLGRMANAAHLGGLLAGLLLGLVLPAREPRH</sequence>
<feature type="transmembrane region" description="Helical" evidence="8">
    <location>
        <begin position="206"/>
        <end position="222"/>
    </location>
</feature>
<feature type="transmembrane region" description="Helical" evidence="8">
    <location>
        <begin position="263"/>
        <end position="281"/>
    </location>
</feature>
<proteinExistence type="inferred from homology"/>
<evidence type="ECO:0000259" key="10">
    <source>
        <dbReference type="Pfam" id="PF16733"/>
    </source>
</evidence>
<keyword evidence="3 8" id="KW-0812">Transmembrane</keyword>
<keyword evidence="6 8" id="KW-0472">Membrane</keyword>
<keyword evidence="11" id="KW-0645">Protease</keyword>
<dbReference type="RefSeq" id="WP_316972138.1">
    <property type="nucleotide sequence ID" value="NZ_JAWIIJ010000001.1"/>
</dbReference>
<evidence type="ECO:0000256" key="2">
    <source>
        <dbReference type="ARBA" id="ARBA00009045"/>
    </source>
</evidence>
<keyword evidence="5 8" id="KW-1133">Transmembrane helix</keyword>
<evidence type="ECO:0000256" key="8">
    <source>
        <dbReference type="SAM" id="Phobius"/>
    </source>
</evidence>
<dbReference type="Gene3D" id="1.20.1540.10">
    <property type="entry name" value="Rhomboid-like"/>
    <property type="match status" value="1"/>
</dbReference>
<evidence type="ECO:0000256" key="1">
    <source>
        <dbReference type="ARBA" id="ARBA00004141"/>
    </source>
</evidence>
<dbReference type="GO" id="GO:0006508">
    <property type="term" value="P:proteolysis"/>
    <property type="evidence" value="ECO:0007669"/>
    <property type="project" value="UniProtKB-KW"/>
</dbReference>
<evidence type="ECO:0000313" key="12">
    <source>
        <dbReference type="Proteomes" id="UP001269819"/>
    </source>
</evidence>
<dbReference type="InterPro" id="IPR050925">
    <property type="entry name" value="Rhomboid_protease_S54"/>
</dbReference>
<name>A0ABU3VSX8_9GAMM</name>
<organism evidence="11 12">
    <name type="scientific">Marinobacter xestospongiae</name>
    <dbReference type="NCBI Taxonomy" id="994319"/>
    <lineage>
        <taxon>Bacteria</taxon>
        <taxon>Pseudomonadati</taxon>
        <taxon>Pseudomonadota</taxon>
        <taxon>Gammaproteobacteria</taxon>
        <taxon>Pseudomonadales</taxon>
        <taxon>Marinobacteraceae</taxon>
        <taxon>Marinobacter</taxon>
    </lineage>
</organism>
<feature type="domain" description="Peptidase S54 rhomboid" evidence="9">
    <location>
        <begin position="142"/>
        <end position="279"/>
    </location>
</feature>
<dbReference type="InterPro" id="IPR035952">
    <property type="entry name" value="Rhomboid-like_sf"/>
</dbReference>
<feature type="region of interest" description="Disordered" evidence="7">
    <location>
        <begin position="59"/>
        <end position="79"/>
    </location>
</feature>
<comment type="subcellular location">
    <subcellularLocation>
        <location evidence="1">Membrane</location>
        <topology evidence="1">Multi-pass membrane protein</topology>
    </subcellularLocation>
</comment>